<reference evidence="2" key="4">
    <citation type="submission" date="2024-02" db="EMBL/GenBank/DDBJ databases">
        <title>Comparative genomics of Cryptococcus and Kwoniella reveals pathogenesis evolution and contrasting modes of karyotype evolution via chromosome fusion or intercentromeric recombination.</title>
        <authorList>
            <person name="Coelho M.A."/>
            <person name="David-Palma M."/>
            <person name="Shea T."/>
            <person name="Bowers K."/>
            <person name="McGinley-Smith S."/>
            <person name="Mohammad A.W."/>
            <person name="Gnirke A."/>
            <person name="Yurkov A.M."/>
            <person name="Nowrousian M."/>
            <person name="Sun S."/>
            <person name="Cuomo C.A."/>
            <person name="Heitman J."/>
        </authorList>
    </citation>
    <scope>NUCLEOTIDE SEQUENCE</scope>
    <source>
        <strain evidence="2">CBS 10118</strain>
    </source>
</reference>
<dbReference type="AlphaFoldDB" id="A0A1B9G1B1"/>
<evidence type="ECO:0000313" key="3">
    <source>
        <dbReference type="Proteomes" id="UP000092730"/>
    </source>
</evidence>
<accession>A0A1B9G1B1</accession>
<evidence type="ECO:0000313" key="1">
    <source>
        <dbReference type="EMBL" id="OCF24800.1"/>
    </source>
</evidence>
<proteinExistence type="predicted"/>
<dbReference type="RefSeq" id="XP_019045870.1">
    <property type="nucleotide sequence ID" value="XM_019192873.1"/>
</dbReference>
<organism evidence="1">
    <name type="scientific">Kwoniella bestiolae CBS 10118</name>
    <dbReference type="NCBI Taxonomy" id="1296100"/>
    <lineage>
        <taxon>Eukaryota</taxon>
        <taxon>Fungi</taxon>
        <taxon>Dikarya</taxon>
        <taxon>Basidiomycota</taxon>
        <taxon>Agaricomycotina</taxon>
        <taxon>Tremellomycetes</taxon>
        <taxon>Tremellales</taxon>
        <taxon>Cryptococcaceae</taxon>
        <taxon>Kwoniella</taxon>
    </lineage>
</organism>
<name>A0A1B9G1B1_9TREE</name>
<keyword evidence="3" id="KW-1185">Reference proteome</keyword>
<dbReference type="VEuPathDB" id="FungiDB:I302_06261"/>
<dbReference type="GeneID" id="30210660"/>
<gene>
    <name evidence="1" type="ORF">I302_06261</name>
    <name evidence="2" type="ORF">I302_106482</name>
</gene>
<reference evidence="1" key="1">
    <citation type="submission" date="2013-07" db="EMBL/GenBank/DDBJ databases">
        <title>The Genome Sequence of Cryptococcus bestiolae CBS10118.</title>
        <authorList>
            <consortium name="The Broad Institute Genome Sequencing Platform"/>
            <person name="Cuomo C."/>
            <person name="Litvintseva A."/>
            <person name="Chen Y."/>
            <person name="Heitman J."/>
            <person name="Sun S."/>
            <person name="Springer D."/>
            <person name="Dromer F."/>
            <person name="Young S.K."/>
            <person name="Zeng Q."/>
            <person name="Gargeya S."/>
            <person name="Fitzgerald M."/>
            <person name="Abouelleil A."/>
            <person name="Alvarado L."/>
            <person name="Berlin A.M."/>
            <person name="Chapman S.B."/>
            <person name="Dewar J."/>
            <person name="Goldberg J."/>
            <person name="Griggs A."/>
            <person name="Gujja S."/>
            <person name="Hansen M."/>
            <person name="Howarth C."/>
            <person name="Imamovic A."/>
            <person name="Larimer J."/>
            <person name="McCowan C."/>
            <person name="Murphy C."/>
            <person name="Pearson M."/>
            <person name="Priest M."/>
            <person name="Roberts A."/>
            <person name="Saif S."/>
            <person name="Shea T."/>
            <person name="Sykes S."/>
            <person name="Wortman J."/>
            <person name="Nusbaum C."/>
            <person name="Birren B."/>
        </authorList>
    </citation>
    <scope>NUCLEOTIDE SEQUENCE [LARGE SCALE GENOMIC DNA]</scope>
    <source>
        <strain evidence="1">CBS 10118</strain>
    </source>
</reference>
<reference evidence="1" key="3">
    <citation type="submission" date="2014-01" db="EMBL/GenBank/DDBJ databases">
        <title>Evolution of pathogenesis and genome organization in the Tremellales.</title>
        <authorList>
            <person name="Cuomo C."/>
            <person name="Litvintseva A."/>
            <person name="Heitman J."/>
            <person name="Chen Y."/>
            <person name="Sun S."/>
            <person name="Springer D."/>
            <person name="Dromer F."/>
            <person name="Young S."/>
            <person name="Zeng Q."/>
            <person name="Chapman S."/>
            <person name="Gujja S."/>
            <person name="Saif S."/>
            <person name="Birren B."/>
        </authorList>
    </citation>
    <scope>NUCLEOTIDE SEQUENCE</scope>
    <source>
        <strain evidence="1">CBS 10118</strain>
    </source>
</reference>
<dbReference type="KEGG" id="kbi:30210660"/>
<dbReference type="EMBL" id="CP144545">
    <property type="protein sequence ID" value="WVW84448.1"/>
    <property type="molecule type" value="Genomic_DNA"/>
</dbReference>
<reference evidence="2" key="2">
    <citation type="submission" date="2013-07" db="EMBL/GenBank/DDBJ databases">
        <authorList>
            <consortium name="The Broad Institute Genome Sequencing Platform"/>
            <person name="Cuomo C."/>
            <person name="Litvintseva A."/>
            <person name="Chen Y."/>
            <person name="Heitman J."/>
            <person name="Sun S."/>
            <person name="Springer D."/>
            <person name="Dromer F."/>
            <person name="Young S.K."/>
            <person name="Zeng Q."/>
            <person name="Gargeya S."/>
            <person name="Fitzgerald M."/>
            <person name="Abouelleil A."/>
            <person name="Alvarado L."/>
            <person name="Berlin A.M."/>
            <person name="Chapman S.B."/>
            <person name="Dewar J."/>
            <person name="Goldberg J."/>
            <person name="Griggs A."/>
            <person name="Gujja S."/>
            <person name="Hansen M."/>
            <person name="Howarth C."/>
            <person name="Imamovic A."/>
            <person name="Larimer J."/>
            <person name="McCowan C."/>
            <person name="Murphy C."/>
            <person name="Pearson M."/>
            <person name="Priest M."/>
            <person name="Roberts A."/>
            <person name="Saif S."/>
            <person name="Shea T."/>
            <person name="Sykes S."/>
            <person name="Wortman J."/>
            <person name="Nusbaum C."/>
            <person name="Birren B."/>
        </authorList>
    </citation>
    <scope>NUCLEOTIDE SEQUENCE</scope>
    <source>
        <strain evidence="2">CBS 10118</strain>
    </source>
</reference>
<sequence length="127" mass="13699">MAEQYTIMPTVSANSDSGTVESTNNADAYAAMGVKPEAMWLTDPSICEVIEHIAGPGEFGFRLKHDTDFGVAGESRTITLRAGNMCDWATGYRFKSTVFGGEKFHAHRLSPKGHFLEGSNDQGSHAA</sequence>
<dbReference type="Proteomes" id="UP000092730">
    <property type="component" value="Chromosome 5"/>
</dbReference>
<protein>
    <submittedName>
        <fullName evidence="1">Uncharacterized protein</fullName>
    </submittedName>
</protein>
<evidence type="ECO:0000313" key="2">
    <source>
        <dbReference type="EMBL" id="WVW84448.1"/>
    </source>
</evidence>
<dbReference type="EMBL" id="KI894022">
    <property type="protein sequence ID" value="OCF24800.1"/>
    <property type="molecule type" value="Genomic_DNA"/>
</dbReference>